<dbReference type="GO" id="GO:0005509">
    <property type="term" value="F:calcium ion binding"/>
    <property type="evidence" value="ECO:0007669"/>
    <property type="project" value="InterPro"/>
</dbReference>
<keyword evidence="2" id="KW-0732">Signal</keyword>
<sequence>MSKVTMMKIVLLLALTVAVYSFPKERSLPSLIKSISKRSLHSHSLFKRSASIDIFDKFDTNHDGFLTGEEMATLFYVYGFPAPEAELFGFNQVEMFDLDGDQLLSRWEFTRNEEETVKPFFF</sequence>
<proteinExistence type="predicted"/>
<dbReference type="OrthoDB" id="6060354at2759"/>
<reference evidence="4" key="1">
    <citation type="submission" date="2018-11" db="EMBL/GenBank/DDBJ databases">
        <authorList>
            <person name="Alioto T."/>
            <person name="Alioto T."/>
        </authorList>
    </citation>
    <scope>NUCLEOTIDE SEQUENCE</scope>
</reference>
<dbReference type="Proteomes" id="UP000596742">
    <property type="component" value="Unassembled WGS sequence"/>
</dbReference>
<feature type="signal peptide" evidence="2">
    <location>
        <begin position="1"/>
        <end position="21"/>
    </location>
</feature>
<evidence type="ECO:0000256" key="2">
    <source>
        <dbReference type="SAM" id="SignalP"/>
    </source>
</evidence>
<dbReference type="SUPFAM" id="SSF47473">
    <property type="entry name" value="EF-hand"/>
    <property type="match status" value="1"/>
</dbReference>
<accession>A0A8B6BN93</accession>
<dbReference type="EMBL" id="UYJE01000402">
    <property type="protein sequence ID" value="VDH92986.1"/>
    <property type="molecule type" value="Genomic_DNA"/>
</dbReference>
<comment type="caution">
    <text evidence="4">The sequence shown here is derived from an EMBL/GenBank/DDBJ whole genome shotgun (WGS) entry which is preliminary data.</text>
</comment>
<name>A0A8B6BN93_MYTGA</name>
<evidence type="ECO:0000313" key="4">
    <source>
        <dbReference type="EMBL" id="VDH92986.1"/>
    </source>
</evidence>
<dbReference type="Pfam" id="PF13202">
    <property type="entry name" value="EF-hand_5"/>
    <property type="match status" value="1"/>
</dbReference>
<dbReference type="InterPro" id="IPR002048">
    <property type="entry name" value="EF_hand_dom"/>
</dbReference>
<organism evidence="4 5">
    <name type="scientific">Mytilus galloprovincialis</name>
    <name type="common">Mediterranean mussel</name>
    <dbReference type="NCBI Taxonomy" id="29158"/>
    <lineage>
        <taxon>Eukaryota</taxon>
        <taxon>Metazoa</taxon>
        <taxon>Spiralia</taxon>
        <taxon>Lophotrochozoa</taxon>
        <taxon>Mollusca</taxon>
        <taxon>Bivalvia</taxon>
        <taxon>Autobranchia</taxon>
        <taxon>Pteriomorphia</taxon>
        <taxon>Mytilida</taxon>
        <taxon>Mytiloidea</taxon>
        <taxon>Mytilidae</taxon>
        <taxon>Mytilinae</taxon>
        <taxon>Mytilus</taxon>
    </lineage>
</organism>
<dbReference type="PROSITE" id="PS00018">
    <property type="entry name" value="EF_HAND_1"/>
    <property type="match status" value="1"/>
</dbReference>
<keyword evidence="5" id="KW-1185">Reference proteome</keyword>
<evidence type="ECO:0000259" key="3">
    <source>
        <dbReference type="PROSITE" id="PS50222"/>
    </source>
</evidence>
<protein>
    <recommendedName>
        <fullName evidence="3">EF-hand domain-containing protein</fullName>
    </recommendedName>
</protein>
<feature type="domain" description="EF-hand" evidence="3">
    <location>
        <begin position="46"/>
        <end position="81"/>
    </location>
</feature>
<evidence type="ECO:0000313" key="5">
    <source>
        <dbReference type="Proteomes" id="UP000596742"/>
    </source>
</evidence>
<dbReference type="PROSITE" id="PS50222">
    <property type="entry name" value="EF_HAND_2"/>
    <property type="match status" value="1"/>
</dbReference>
<dbReference type="InterPro" id="IPR011992">
    <property type="entry name" value="EF-hand-dom_pair"/>
</dbReference>
<dbReference type="InterPro" id="IPR018247">
    <property type="entry name" value="EF_Hand_1_Ca_BS"/>
</dbReference>
<evidence type="ECO:0000256" key="1">
    <source>
        <dbReference type="ARBA" id="ARBA00022837"/>
    </source>
</evidence>
<keyword evidence="1" id="KW-0106">Calcium</keyword>
<feature type="chain" id="PRO_5032699277" description="EF-hand domain-containing protein" evidence="2">
    <location>
        <begin position="22"/>
        <end position="122"/>
    </location>
</feature>
<gene>
    <name evidence="4" type="ORF">MGAL_10B042623</name>
</gene>
<dbReference type="AlphaFoldDB" id="A0A8B6BN93"/>
<dbReference type="Gene3D" id="1.10.238.10">
    <property type="entry name" value="EF-hand"/>
    <property type="match status" value="1"/>
</dbReference>